<organism evidence="2 3">
    <name type="scientific">Lophiotrema nucula</name>
    <dbReference type="NCBI Taxonomy" id="690887"/>
    <lineage>
        <taxon>Eukaryota</taxon>
        <taxon>Fungi</taxon>
        <taxon>Dikarya</taxon>
        <taxon>Ascomycota</taxon>
        <taxon>Pezizomycotina</taxon>
        <taxon>Dothideomycetes</taxon>
        <taxon>Pleosporomycetidae</taxon>
        <taxon>Pleosporales</taxon>
        <taxon>Lophiotremataceae</taxon>
        <taxon>Lophiotrema</taxon>
    </lineage>
</organism>
<sequence length="395" mass="44834">MSRPREYDRAALVQHINKQFREKSDTISKATGCLIRKRVGHFAVLVGTVFGLKRRAVWAWLDSDSFEAVFWEAEHGILTRDDHWGIHLDTPFRWIGTLQREEYYGRNMKKLAIFIQFCLIMKDHESSLNDYAGYAMTYLEEACSDICEGLARDQNFKPVGDMARRSTQLEGTRELGTRYASARRLSHKPNLPVADESEASSNQARSATLSSLILVEGAADAEYVIEGASLSRAFNDCSRRDHEAQLELREKHETIERLEKENAELRNAIEKLESNQPRQECICYPSLQSLSLESVGKTPSEISGVDSVSPTMIDEMKGLIKAVRNIEAMAKNIAAGHENVVETLSNSEKTISTLESQLEEAEMRARESERISMTWRSKHLDLKSTMKQILLAEEE</sequence>
<feature type="coiled-coil region" evidence="1">
    <location>
        <begin position="241"/>
        <end position="275"/>
    </location>
</feature>
<gene>
    <name evidence="2" type="ORF">BDV96DRAFT_218421</name>
</gene>
<dbReference type="Proteomes" id="UP000799770">
    <property type="component" value="Unassembled WGS sequence"/>
</dbReference>
<evidence type="ECO:0000313" key="2">
    <source>
        <dbReference type="EMBL" id="KAF2121699.1"/>
    </source>
</evidence>
<keyword evidence="1" id="KW-0175">Coiled coil</keyword>
<dbReference type="EMBL" id="ML977312">
    <property type="protein sequence ID" value="KAF2121699.1"/>
    <property type="molecule type" value="Genomic_DNA"/>
</dbReference>
<evidence type="ECO:0000313" key="3">
    <source>
        <dbReference type="Proteomes" id="UP000799770"/>
    </source>
</evidence>
<proteinExistence type="predicted"/>
<evidence type="ECO:0000256" key="1">
    <source>
        <dbReference type="SAM" id="Coils"/>
    </source>
</evidence>
<feature type="coiled-coil region" evidence="1">
    <location>
        <begin position="344"/>
        <end position="371"/>
    </location>
</feature>
<name>A0A6A5ZQH2_9PLEO</name>
<keyword evidence="3" id="KW-1185">Reference proteome</keyword>
<dbReference type="AlphaFoldDB" id="A0A6A5ZQH2"/>
<accession>A0A6A5ZQH2</accession>
<reference evidence="2" key="1">
    <citation type="journal article" date="2020" name="Stud. Mycol.">
        <title>101 Dothideomycetes genomes: a test case for predicting lifestyles and emergence of pathogens.</title>
        <authorList>
            <person name="Haridas S."/>
            <person name="Albert R."/>
            <person name="Binder M."/>
            <person name="Bloem J."/>
            <person name="Labutti K."/>
            <person name="Salamov A."/>
            <person name="Andreopoulos B."/>
            <person name="Baker S."/>
            <person name="Barry K."/>
            <person name="Bills G."/>
            <person name="Bluhm B."/>
            <person name="Cannon C."/>
            <person name="Castanera R."/>
            <person name="Culley D."/>
            <person name="Daum C."/>
            <person name="Ezra D."/>
            <person name="Gonzalez J."/>
            <person name="Henrissat B."/>
            <person name="Kuo A."/>
            <person name="Liang C."/>
            <person name="Lipzen A."/>
            <person name="Lutzoni F."/>
            <person name="Magnuson J."/>
            <person name="Mondo S."/>
            <person name="Nolan M."/>
            <person name="Ohm R."/>
            <person name="Pangilinan J."/>
            <person name="Park H.-J."/>
            <person name="Ramirez L."/>
            <person name="Alfaro M."/>
            <person name="Sun H."/>
            <person name="Tritt A."/>
            <person name="Yoshinaga Y."/>
            <person name="Zwiers L.-H."/>
            <person name="Turgeon B."/>
            <person name="Goodwin S."/>
            <person name="Spatafora J."/>
            <person name="Crous P."/>
            <person name="Grigoriev I."/>
        </authorList>
    </citation>
    <scope>NUCLEOTIDE SEQUENCE</scope>
    <source>
        <strain evidence="2">CBS 627.86</strain>
    </source>
</reference>
<protein>
    <submittedName>
        <fullName evidence="2">Uncharacterized protein</fullName>
    </submittedName>
</protein>